<dbReference type="Gene3D" id="4.10.430.20">
    <property type="match status" value="1"/>
</dbReference>
<dbReference type="Proteomes" id="UP000578531">
    <property type="component" value="Unassembled WGS sequence"/>
</dbReference>
<dbReference type="GeneID" id="59290887"/>
<evidence type="ECO:0000256" key="1">
    <source>
        <dbReference type="ARBA" id="ARBA00022679"/>
    </source>
</evidence>
<dbReference type="PANTHER" id="PTHR10277">
    <property type="entry name" value="HOMOCITRATE SYNTHASE-RELATED"/>
    <property type="match status" value="1"/>
</dbReference>
<dbReference type="InterPro" id="IPR054691">
    <property type="entry name" value="LeuA/HCS_post-cat"/>
</dbReference>
<keyword evidence="1" id="KW-0808">Transferase</keyword>
<dbReference type="RefSeq" id="XP_037161993.1">
    <property type="nucleotide sequence ID" value="XM_037311126.1"/>
</dbReference>
<dbReference type="Pfam" id="PF22617">
    <property type="entry name" value="HCS_D2"/>
    <property type="match status" value="1"/>
</dbReference>
<gene>
    <name evidence="3" type="ORF">HO173_009235</name>
</gene>
<dbReference type="SUPFAM" id="SSF51569">
    <property type="entry name" value="Aldolase"/>
    <property type="match status" value="1"/>
</dbReference>
<keyword evidence="4" id="KW-1185">Reference proteome</keyword>
<dbReference type="AlphaFoldDB" id="A0A8H6L208"/>
<feature type="domain" description="2-isopropylmalate synthase/homocitrate synthase post-catalytic" evidence="2">
    <location>
        <begin position="77"/>
        <end position="107"/>
    </location>
</feature>
<organism evidence="3 4">
    <name type="scientific">Letharia columbiana</name>
    <dbReference type="NCBI Taxonomy" id="112416"/>
    <lineage>
        <taxon>Eukaryota</taxon>
        <taxon>Fungi</taxon>
        <taxon>Dikarya</taxon>
        <taxon>Ascomycota</taxon>
        <taxon>Pezizomycotina</taxon>
        <taxon>Lecanoromycetes</taxon>
        <taxon>OSLEUM clade</taxon>
        <taxon>Lecanoromycetidae</taxon>
        <taxon>Lecanorales</taxon>
        <taxon>Lecanorineae</taxon>
        <taxon>Parmeliaceae</taxon>
        <taxon>Letharia</taxon>
    </lineage>
</organism>
<dbReference type="GO" id="GO:0019878">
    <property type="term" value="P:lysine biosynthetic process via aminoadipic acid"/>
    <property type="evidence" value="ECO:0007669"/>
    <property type="project" value="TreeGrafter"/>
</dbReference>
<protein>
    <recommendedName>
        <fullName evidence="2">2-isopropylmalate synthase/homocitrate synthase post-catalytic domain-containing protein</fullName>
    </recommendedName>
</protein>
<evidence type="ECO:0000313" key="3">
    <source>
        <dbReference type="EMBL" id="KAF6232567.1"/>
    </source>
</evidence>
<dbReference type="EMBL" id="JACCJC010000047">
    <property type="protein sequence ID" value="KAF6232567.1"/>
    <property type="molecule type" value="Genomic_DNA"/>
</dbReference>
<dbReference type="GO" id="GO:0004410">
    <property type="term" value="F:homocitrate synthase activity"/>
    <property type="evidence" value="ECO:0007669"/>
    <property type="project" value="TreeGrafter"/>
</dbReference>
<dbReference type="PANTHER" id="PTHR10277:SF48">
    <property type="entry name" value="HOMOCITRATE SYNTHASE, CYTOSOLIC ISOZYME-RELATED"/>
    <property type="match status" value="1"/>
</dbReference>
<comment type="caution">
    <text evidence="3">The sequence shown here is derived from an EMBL/GenBank/DDBJ whole genome shotgun (WGS) entry which is preliminary data.</text>
</comment>
<proteinExistence type="predicted"/>
<evidence type="ECO:0000313" key="4">
    <source>
        <dbReference type="Proteomes" id="UP000578531"/>
    </source>
</evidence>
<dbReference type="InterPro" id="IPR013785">
    <property type="entry name" value="Aldolase_TIM"/>
</dbReference>
<sequence>MLMTSRRSLRGVVQCEVECHFHNYTDCAIANAFSALEAGARMLTINREYDLTKLKRVRDLVTSAIELNVPFNNPVKSSCAFTHEAGIHAKAILANPATYEIINPRLRCAAQRALSERIDGLECDQITISVP</sequence>
<reference evidence="3 4" key="1">
    <citation type="journal article" date="2020" name="Genomics">
        <title>Complete, high-quality genomes from long-read metagenomic sequencing of two wolf lichen thalli reveals enigmatic genome architecture.</title>
        <authorList>
            <person name="McKenzie S.K."/>
            <person name="Walston R.F."/>
            <person name="Allen J.L."/>
        </authorList>
    </citation>
    <scope>NUCLEOTIDE SEQUENCE [LARGE SCALE GENOMIC DNA]</scope>
    <source>
        <strain evidence="3">WasteWater2</strain>
    </source>
</reference>
<dbReference type="GO" id="GO:0005739">
    <property type="term" value="C:mitochondrion"/>
    <property type="evidence" value="ECO:0007669"/>
    <property type="project" value="TreeGrafter"/>
</dbReference>
<evidence type="ECO:0000259" key="2">
    <source>
        <dbReference type="Pfam" id="PF22617"/>
    </source>
</evidence>
<name>A0A8H6L208_9LECA</name>
<dbReference type="OrthoDB" id="2015253at2759"/>
<accession>A0A8H6L208</accession>
<dbReference type="InterPro" id="IPR050073">
    <property type="entry name" value="2-IPM_HCS-like"/>
</dbReference>
<dbReference type="Gene3D" id="3.20.20.70">
    <property type="entry name" value="Aldolase class I"/>
    <property type="match status" value="1"/>
</dbReference>